<evidence type="ECO:0000313" key="1">
    <source>
        <dbReference type="EMBL" id="URW76377.1"/>
    </source>
</evidence>
<accession>A0ABY4TXX8</accession>
<evidence type="ECO:0000313" key="2">
    <source>
        <dbReference type="Proteomes" id="UP001055580"/>
    </source>
</evidence>
<sequence>MFVLLAPLLLAAYDPGPVVTTRVDPLTIDDDDFARHRDPATWAGLTVRQIDFTEERATWRLYRIADPERPHGPLWFVPHDDENAGFEAALVALRRYGGTIVAVDGGGGRRNGKVAFGRSIDPNRNFHDGLPRYARAVLADVNRGAWPIIALHTNSAGYDASRSSCPPLGDTSGEGVISIRFCNAVLTPSASQIRAYPFDDDDTVAFATYRATQAPTDAFCRNAMVAADWNVVQERVVNSDGSLSNFAVLHDLAYLNFETLEIGLAPPALAAARDRLTWMIDRAMAMCGTRPKVTGRIRFR</sequence>
<keyword evidence="2" id="KW-1185">Reference proteome</keyword>
<name>A0ABY4TXX8_9SPHN</name>
<protein>
    <submittedName>
        <fullName evidence="1">Uncharacterized protein</fullName>
    </submittedName>
</protein>
<dbReference type="RefSeq" id="WP_250753549.1">
    <property type="nucleotide sequence ID" value="NZ_CP098401.1"/>
</dbReference>
<proteinExistence type="predicted"/>
<gene>
    <name evidence="1" type="ORF">M9980_03910</name>
</gene>
<organism evidence="1 2">
    <name type="scientific">Sphingomonas donggukensis</name>
    <dbReference type="NCBI Taxonomy" id="2949093"/>
    <lineage>
        <taxon>Bacteria</taxon>
        <taxon>Pseudomonadati</taxon>
        <taxon>Pseudomonadota</taxon>
        <taxon>Alphaproteobacteria</taxon>
        <taxon>Sphingomonadales</taxon>
        <taxon>Sphingomonadaceae</taxon>
        <taxon>Sphingomonas</taxon>
    </lineage>
</organism>
<dbReference type="EMBL" id="CP098401">
    <property type="protein sequence ID" value="URW76377.1"/>
    <property type="molecule type" value="Genomic_DNA"/>
</dbReference>
<dbReference type="Proteomes" id="UP001055580">
    <property type="component" value="Chromosome"/>
</dbReference>
<reference evidence="1" key="1">
    <citation type="submission" date="2022-05" db="EMBL/GenBank/DDBJ databases">
        <title>Sphingomonas sp. strain RMG20 Genome sequencing and assembly.</title>
        <authorList>
            <person name="Kim I."/>
        </authorList>
    </citation>
    <scope>NUCLEOTIDE SEQUENCE</scope>
    <source>
        <strain evidence="1">RMG20</strain>
    </source>
</reference>